<organism evidence="9 10">
    <name type="scientific">Pseudoduganella aquatica</name>
    <dbReference type="NCBI Taxonomy" id="2660641"/>
    <lineage>
        <taxon>Bacteria</taxon>
        <taxon>Pseudomonadati</taxon>
        <taxon>Pseudomonadota</taxon>
        <taxon>Betaproteobacteria</taxon>
        <taxon>Burkholderiales</taxon>
        <taxon>Oxalobacteraceae</taxon>
        <taxon>Telluria group</taxon>
        <taxon>Pseudoduganella</taxon>
    </lineage>
</organism>
<dbReference type="GO" id="GO:0006508">
    <property type="term" value="P:proteolysis"/>
    <property type="evidence" value="ECO:0007669"/>
    <property type="project" value="InterPro"/>
</dbReference>
<dbReference type="PANTHER" id="PTHR43722">
    <property type="entry name" value="PROLINE IMINOPEPTIDASE"/>
    <property type="match status" value="1"/>
</dbReference>
<gene>
    <name evidence="9" type="ORF">GTP77_27135</name>
</gene>
<keyword evidence="10" id="KW-1185">Reference proteome</keyword>
<dbReference type="GO" id="GO:0005737">
    <property type="term" value="C:cytoplasm"/>
    <property type="evidence" value="ECO:0007669"/>
    <property type="project" value="InterPro"/>
</dbReference>
<dbReference type="EC" id="3.4.11.5" evidence="2"/>
<dbReference type="InterPro" id="IPR022742">
    <property type="entry name" value="Hydrolase_4"/>
</dbReference>
<reference evidence="9 10" key="1">
    <citation type="submission" date="2019-12" db="EMBL/GenBank/DDBJ databases">
        <title>Novel species isolated from a subtropical stream in China.</title>
        <authorList>
            <person name="Lu H."/>
        </authorList>
    </citation>
    <scope>NUCLEOTIDE SEQUENCE [LARGE SCALE GENOMIC DNA]</scope>
    <source>
        <strain evidence="9 10">FT127W</strain>
    </source>
</reference>
<dbReference type="Proteomes" id="UP000450676">
    <property type="component" value="Unassembled WGS sequence"/>
</dbReference>
<dbReference type="Gene3D" id="3.40.50.1820">
    <property type="entry name" value="alpha/beta hydrolase"/>
    <property type="match status" value="1"/>
</dbReference>
<feature type="chain" id="PRO_5030743748" description="Proline iminopeptidase" evidence="7">
    <location>
        <begin position="21"/>
        <end position="343"/>
    </location>
</feature>
<evidence type="ECO:0000259" key="8">
    <source>
        <dbReference type="Pfam" id="PF12146"/>
    </source>
</evidence>
<name>A0A7X4HIB5_9BURK</name>
<evidence type="ECO:0000256" key="2">
    <source>
        <dbReference type="ARBA" id="ARBA00012568"/>
    </source>
</evidence>
<dbReference type="GO" id="GO:0004177">
    <property type="term" value="F:aminopeptidase activity"/>
    <property type="evidence" value="ECO:0007669"/>
    <property type="project" value="UniProtKB-EC"/>
</dbReference>
<evidence type="ECO:0000256" key="5">
    <source>
        <dbReference type="ARBA" id="ARBA00022801"/>
    </source>
</evidence>
<dbReference type="EMBL" id="WWCU01000051">
    <property type="protein sequence ID" value="MYN10997.1"/>
    <property type="molecule type" value="Genomic_DNA"/>
</dbReference>
<comment type="catalytic activity">
    <reaction evidence="1">
        <text>Release of N-terminal proline from a peptide.</text>
        <dbReference type="EC" id="3.4.11.5"/>
    </reaction>
</comment>
<protein>
    <recommendedName>
        <fullName evidence="3">Proline iminopeptidase</fullName>
        <ecNumber evidence="2">3.4.11.5</ecNumber>
    </recommendedName>
    <alternativeName>
        <fullName evidence="6">Prolyl aminopeptidase</fullName>
    </alternativeName>
</protein>
<keyword evidence="5 9" id="KW-0378">Hydrolase</keyword>
<feature type="signal peptide" evidence="7">
    <location>
        <begin position="1"/>
        <end position="20"/>
    </location>
</feature>
<accession>A0A7X4HIB5</accession>
<evidence type="ECO:0000256" key="1">
    <source>
        <dbReference type="ARBA" id="ARBA00001585"/>
    </source>
</evidence>
<evidence type="ECO:0000256" key="7">
    <source>
        <dbReference type="SAM" id="SignalP"/>
    </source>
</evidence>
<sequence>MPAGRILLSALVFLPLLARAACTSPTQPLNEEGYVKIGGIEQWVTIKGSSCANPVVLIVHGGPGNPMSPYAAKLYGPWEKDYTLVQWDQRGAGRTYAKSPPAEGETLTLERLASDGNEVASYVSRHLGKQKLILMGSSWGSILGVHMLKGSPSQYAAYVGTAQVVNGTGTQISSYAAVMAIARATQDQDVTAKLDALGAPPWTNPRNFGVLRRAVRKYEGQRTEPAPKEWWQPEAQYATPQAQADYEAGEDYSFVQFVGMKGDGMASKVNLPALGTSFPMPVFMVQGADDLLTLPHDTRRYFDSINAPQKEYITVPRTGHDPNQPMLDAQFKLLQERVRKLAL</sequence>
<dbReference type="PANTHER" id="PTHR43722:SF1">
    <property type="entry name" value="PROLINE IMINOPEPTIDASE"/>
    <property type="match status" value="1"/>
</dbReference>
<dbReference type="InterPro" id="IPR002410">
    <property type="entry name" value="Peptidase_S33"/>
</dbReference>
<feature type="domain" description="Serine aminopeptidase S33" evidence="8">
    <location>
        <begin position="54"/>
        <end position="321"/>
    </location>
</feature>
<evidence type="ECO:0000256" key="4">
    <source>
        <dbReference type="ARBA" id="ARBA00022490"/>
    </source>
</evidence>
<evidence type="ECO:0000313" key="9">
    <source>
        <dbReference type="EMBL" id="MYN10997.1"/>
    </source>
</evidence>
<dbReference type="InterPro" id="IPR005944">
    <property type="entry name" value="Pro_iminopeptidase"/>
</dbReference>
<proteinExistence type="predicted"/>
<dbReference type="Pfam" id="PF12146">
    <property type="entry name" value="Hydrolase_4"/>
    <property type="match status" value="1"/>
</dbReference>
<evidence type="ECO:0000256" key="6">
    <source>
        <dbReference type="ARBA" id="ARBA00029605"/>
    </source>
</evidence>
<dbReference type="SUPFAM" id="SSF53474">
    <property type="entry name" value="alpha/beta-Hydrolases"/>
    <property type="match status" value="1"/>
</dbReference>
<keyword evidence="4" id="KW-0963">Cytoplasm</keyword>
<keyword evidence="7" id="KW-0732">Signal</keyword>
<comment type="caution">
    <text evidence="9">The sequence shown here is derived from an EMBL/GenBank/DDBJ whole genome shotgun (WGS) entry which is preliminary data.</text>
</comment>
<dbReference type="InterPro" id="IPR029058">
    <property type="entry name" value="AB_hydrolase_fold"/>
</dbReference>
<evidence type="ECO:0000256" key="3">
    <source>
        <dbReference type="ARBA" id="ARBA00021843"/>
    </source>
</evidence>
<dbReference type="PRINTS" id="PR00793">
    <property type="entry name" value="PROAMNOPTASE"/>
</dbReference>
<dbReference type="AlphaFoldDB" id="A0A7X4HIB5"/>
<evidence type="ECO:0000313" key="10">
    <source>
        <dbReference type="Proteomes" id="UP000450676"/>
    </source>
</evidence>